<proteinExistence type="predicted"/>
<reference evidence="1 2" key="1">
    <citation type="submission" date="2018-08" db="EMBL/GenBank/DDBJ databases">
        <title>Sequencing the genomes of 1000 actinobacteria strains.</title>
        <authorList>
            <person name="Klenk H.-P."/>
        </authorList>
    </citation>
    <scope>NUCLEOTIDE SEQUENCE [LARGE SCALE GENOMIC DNA]</scope>
    <source>
        <strain evidence="1 2">DSM 22891</strain>
    </source>
</reference>
<dbReference type="AlphaFoldDB" id="A0A3D9UZI2"/>
<dbReference type="OrthoDB" id="3427309at2"/>
<sequence length="138" mass="15073">MSGHLDIPPPAGWVLDIAPVLDIADGLVMAEALIATARSRALTLLVPDTVLLAAYDQRQEPSAIERLRGLTYDHDVWLLSSLTDIPTEQLDRLVEATGDVSAAHAAYLGHQRCWPVLTDRPDVLRRAHADLRLIPLSA</sequence>
<evidence type="ECO:0000313" key="2">
    <source>
        <dbReference type="Proteomes" id="UP000256485"/>
    </source>
</evidence>
<evidence type="ECO:0008006" key="3">
    <source>
        <dbReference type="Google" id="ProtNLM"/>
    </source>
</evidence>
<gene>
    <name evidence="1" type="ORF">DFJ64_0050</name>
</gene>
<keyword evidence="2" id="KW-1185">Reference proteome</keyword>
<organism evidence="1 2">
    <name type="scientific">Thermasporomyces composti</name>
    <dbReference type="NCBI Taxonomy" id="696763"/>
    <lineage>
        <taxon>Bacteria</taxon>
        <taxon>Bacillati</taxon>
        <taxon>Actinomycetota</taxon>
        <taxon>Actinomycetes</taxon>
        <taxon>Propionibacteriales</taxon>
        <taxon>Nocardioidaceae</taxon>
        <taxon>Thermasporomyces</taxon>
    </lineage>
</organism>
<dbReference type="Proteomes" id="UP000256485">
    <property type="component" value="Unassembled WGS sequence"/>
</dbReference>
<dbReference type="RefSeq" id="WP_115848604.1">
    <property type="nucleotide sequence ID" value="NZ_QTUC01000001.1"/>
</dbReference>
<name>A0A3D9UZI2_THECX</name>
<protein>
    <recommendedName>
        <fullName evidence="3">PIN domain-containing protein</fullName>
    </recommendedName>
</protein>
<evidence type="ECO:0000313" key="1">
    <source>
        <dbReference type="EMBL" id="REF34687.1"/>
    </source>
</evidence>
<accession>A0A3D9UZI2</accession>
<comment type="caution">
    <text evidence="1">The sequence shown here is derived from an EMBL/GenBank/DDBJ whole genome shotgun (WGS) entry which is preliminary data.</text>
</comment>
<dbReference type="EMBL" id="QTUC01000001">
    <property type="protein sequence ID" value="REF34687.1"/>
    <property type="molecule type" value="Genomic_DNA"/>
</dbReference>